<dbReference type="SUPFAM" id="SSF143011">
    <property type="entry name" value="RelE-like"/>
    <property type="match status" value="1"/>
</dbReference>
<reference evidence="2 3" key="1">
    <citation type="submission" date="2016-03" db="EMBL/GenBank/DDBJ databases">
        <authorList>
            <person name="Ploux O."/>
        </authorList>
    </citation>
    <scope>NUCLEOTIDE SEQUENCE [LARGE SCALE GENOMIC DNA]</scope>
    <source>
        <strain evidence="2 3">R-45370</strain>
    </source>
</reference>
<evidence type="ECO:0000313" key="3">
    <source>
        <dbReference type="Proteomes" id="UP000078476"/>
    </source>
</evidence>
<comment type="caution">
    <text evidence="2">The sequence shown here is derived from an EMBL/GenBank/DDBJ whole genome shotgun (WGS) entry which is preliminary data.</text>
</comment>
<dbReference type="Proteomes" id="UP000078476">
    <property type="component" value="Unassembled WGS sequence"/>
</dbReference>
<sequence length="93" mass="11060">MRQIDFTKSAEKSLRKLAESDQRIAKQIKIKLLALLQEPQPQESLNMVGNPEYLRVRVGKYRIIYRFDDAMLYIVLIAKREIVYEEFARLMAR</sequence>
<dbReference type="Gene3D" id="3.30.2310.20">
    <property type="entry name" value="RelE-like"/>
    <property type="match status" value="1"/>
</dbReference>
<protein>
    <recommendedName>
        <fullName evidence="4">Plasmid stabilization protein</fullName>
    </recommendedName>
</protein>
<dbReference type="Pfam" id="PF05016">
    <property type="entry name" value="ParE_toxin"/>
    <property type="match status" value="1"/>
</dbReference>
<dbReference type="STRING" id="980561.A1359_02820"/>
<dbReference type="RefSeq" id="WP_066977489.1">
    <property type="nucleotide sequence ID" value="NZ_LUUI01000033.1"/>
</dbReference>
<evidence type="ECO:0000313" key="2">
    <source>
        <dbReference type="EMBL" id="OAI20662.1"/>
    </source>
</evidence>
<evidence type="ECO:0008006" key="4">
    <source>
        <dbReference type="Google" id="ProtNLM"/>
    </source>
</evidence>
<dbReference type="EMBL" id="LUUI01000033">
    <property type="protein sequence ID" value="OAI20662.1"/>
    <property type="molecule type" value="Genomic_DNA"/>
</dbReference>
<dbReference type="OrthoDB" id="5570653at2"/>
<evidence type="ECO:0000256" key="1">
    <source>
        <dbReference type="ARBA" id="ARBA00022649"/>
    </source>
</evidence>
<proteinExistence type="predicted"/>
<gene>
    <name evidence="2" type="ORF">A1359_02820</name>
</gene>
<name>A0A177NS28_9GAMM</name>
<accession>A0A177NS28</accession>
<keyword evidence="1" id="KW-1277">Toxin-antitoxin system</keyword>
<keyword evidence="3" id="KW-1185">Reference proteome</keyword>
<dbReference type="InterPro" id="IPR035093">
    <property type="entry name" value="RelE/ParE_toxin_dom_sf"/>
</dbReference>
<organism evidence="2 3">
    <name type="scientific">Methylomonas lenta</name>
    <dbReference type="NCBI Taxonomy" id="980561"/>
    <lineage>
        <taxon>Bacteria</taxon>
        <taxon>Pseudomonadati</taxon>
        <taxon>Pseudomonadota</taxon>
        <taxon>Gammaproteobacteria</taxon>
        <taxon>Methylococcales</taxon>
        <taxon>Methylococcaceae</taxon>
        <taxon>Methylomonas</taxon>
    </lineage>
</organism>
<dbReference type="InterPro" id="IPR007712">
    <property type="entry name" value="RelE/ParE_toxin"/>
</dbReference>
<dbReference type="AlphaFoldDB" id="A0A177NS28"/>